<organism evidence="1 2">
    <name type="scientific">Streptomyces millisiae</name>
    <dbReference type="NCBI Taxonomy" id="3075542"/>
    <lineage>
        <taxon>Bacteria</taxon>
        <taxon>Bacillati</taxon>
        <taxon>Actinomycetota</taxon>
        <taxon>Actinomycetes</taxon>
        <taxon>Kitasatosporales</taxon>
        <taxon>Streptomycetaceae</taxon>
        <taxon>Streptomyces</taxon>
    </lineage>
</organism>
<dbReference type="EMBL" id="JAVREM010000058">
    <property type="protein sequence ID" value="MDT0322255.1"/>
    <property type="molecule type" value="Genomic_DNA"/>
</dbReference>
<proteinExistence type="predicted"/>
<dbReference type="Proteomes" id="UP001183420">
    <property type="component" value="Unassembled WGS sequence"/>
</dbReference>
<dbReference type="RefSeq" id="WP_311602778.1">
    <property type="nucleotide sequence ID" value="NZ_JAVREM010000058.1"/>
</dbReference>
<evidence type="ECO:0000313" key="2">
    <source>
        <dbReference type="Proteomes" id="UP001183420"/>
    </source>
</evidence>
<comment type="caution">
    <text evidence="1">The sequence shown here is derived from an EMBL/GenBank/DDBJ whole genome shotgun (WGS) entry which is preliminary data.</text>
</comment>
<keyword evidence="2" id="KW-1185">Reference proteome</keyword>
<gene>
    <name evidence="1" type="ORF">RNC47_28420</name>
</gene>
<sequence>MIADRSHGLPLYPDLAVMRVLAIRRAGRTPEPADFDADFPALVARALRDLTPEKAARR</sequence>
<protein>
    <submittedName>
        <fullName evidence="1">Uncharacterized protein</fullName>
    </submittedName>
</protein>
<evidence type="ECO:0000313" key="1">
    <source>
        <dbReference type="EMBL" id="MDT0322255.1"/>
    </source>
</evidence>
<accession>A0ABU2LXC7</accession>
<name>A0ABU2LXC7_9ACTN</name>
<reference evidence="2" key="1">
    <citation type="submission" date="2023-07" db="EMBL/GenBank/DDBJ databases">
        <title>30 novel species of actinomycetes from the DSMZ collection.</title>
        <authorList>
            <person name="Nouioui I."/>
        </authorList>
    </citation>
    <scope>NUCLEOTIDE SEQUENCE [LARGE SCALE GENOMIC DNA]</scope>
    <source>
        <strain evidence="2">DSM 44918</strain>
    </source>
</reference>